<name>A0A2W5SW28_9BACT</name>
<dbReference type="PANTHER" id="PTHR15032">
    <property type="entry name" value="N-ACYL-PHOSPHATIDYLETHANOLAMINE-HYDROLYZING PHOSPHOLIPASE D"/>
    <property type="match status" value="1"/>
</dbReference>
<protein>
    <submittedName>
        <fullName evidence="2">MBL fold hydrolase</fullName>
    </submittedName>
</protein>
<sequence length="493" mass="54594">MRFTLSRGVSLAVLASAKTEADHHEDLGCSILGPPSRPVRRAHAWLKSQVQRLGTEVVKANAAQLVRAMEDSPRYAALCVGRKRVGGRRVLREDVLYPRAEKFKPTVLHLRRDELGLDVPVAAREWPLVNELFSTLARGATRDELRALARVELAATLLDDLGSAGWLERFTPPDASASVVYVGHNTTLIRGKTGSVLVDPYFRPASQFDLPDFQPMQPRDLGRVDAVLITHSHGDHFHLGSLLQLPRETRFFVPPVERESLFSTDCALRLRQLGFEHVEALSWWESRQVGDVTVQALPFYGEQPTDGDGVYEGLRNIGSTWLVKTRTDSNAFFADAGRDALGDMSEVSKKAGPVKRLFCGVRGFKLRPIFFGFTTLDAFLVNVPVDALTAPQQLMADGPEALRYAKLLQARELVPCADGGAPWYWREGMGPRYPGYPGAPVVGASPYEENDAADPYPERVVARRGEPRVRILRPGQNLAGEANRPFVWPFSAP</sequence>
<keyword evidence="2" id="KW-0378">Hydrolase</keyword>
<evidence type="ECO:0000259" key="1">
    <source>
        <dbReference type="SMART" id="SM00849"/>
    </source>
</evidence>
<dbReference type="SUPFAM" id="SSF56281">
    <property type="entry name" value="Metallo-hydrolase/oxidoreductase"/>
    <property type="match status" value="1"/>
</dbReference>
<dbReference type="Proteomes" id="UP000249061">
    <property type="component" value="Unassembled WGS sequence"/>
</dbReference>
<dbReference type="GO" id="GO:0005737">
    <property type="term" value="C:cytoplasm"/>
    <property type="evidence" value="ECO:0007669"/>
    <property type="project" value="TreeGrafter"/>
</dbReference>
<dbReference type="InterPro" id="IPR001279">
    <property type="entry name" value="Metallo-B-lactamas"/>
</dbReference>
<dbReference type="EMBL" id="QFQP01000030">
    <property type="protein sequence ID" value="PZR07549.1"/>
    <property type="molecule type" value="Genomic_DNA"/>
</dbReference>
<dbReference type="PANTHER" id="PTHR15032:SF4">
    <property type="entry name" value="N-ACYL-PHOSPHATIDYLETHANOLAMINE-HYDROLYZING PHOSPHOLIPASE D"/>
    <property type="match status" value="1"/>
</dbReference>
<dbReference type="Gene3D" id="3.60.15.10">
    <property type="entry name" value="Ribonuclease Z/Hydroxyacylglutathione hydrolase-like"/>
    <property type="match status" value="1"/>
</dbReference>
<accession>A0A2W5SW28</accession>
<reference evidence="2 3" key="1">
    <citation type="submission" date="2017-08" db="EMBL/GenBank/DDBJ databases">
        <title>Infants hospitalized years apart are colonized by the same room-sourced microbial strains.</title>
        <authorList>
            <person name="Brooks B."/>
            <person name="Olm M.R."/>
            <person name="Firek B.A."/>
            <person name="Baker R."/>
            <person name="Thomas B.C."/>
            <person name="Morowitz M.J."/>
            <person name="Banfield J.F."/>
        </authorList>
    </citation>
    <scope>NUCLEOTIDE SEQUENCE [LARGE SCALE GENOMIC DNA]</scope>
    <source>
        <strain evidence="2">S2_003_000_R2_14</strain>
    </source>
</reference>
<dbReference type="Pfam" id="PF12706">
    <property type="entry name" value="Lactamase_B_2"/>
    <property type="match status" value="1"/>
</dbReference>
<proteinExistence type="predicted"/>
<dbReference type="AlphaFoldDB" id="A0A2W5SW28"/>
<feature type="domain" description="Metallo-beta-lactamase" evidence="1">
    <location>
        <begin position="183"/>
        <end position="361"/>
    </location>
</feature>
<comment type="caution">
    <text evidence="2">The sequence shown here is derived from an EMBL/GenBank/DDBJ whole genome shotgun (WGS) entry which is preliminary data.</text>
</comment>
<evidence type="ECO:0000313" key="2">
    <source>
        <dbReference type="EMBL" id="PZR07549.1"/>
    </source>
</evidence>
<organism evidence="2 3">
    <name type="scientific">Archangium gephyra</name>
    <dbReference type="NCBI Taxonomy" id="48"/>
    <lineage>
        <taxon>Bacteria</taxon>
        <taxon>Pseudomonadati</taxon>
        <taxon>Myxococcota</taxon>
        <taxon>Myxococcia</taxon>
        <taxon>Myxococcales</taxon>
        <taxon>Cystobacterineae</taxon>
        <taxon>Archangiaceae</taxon>
        <taxon>Archangium</taxon>
    </lineage>
</organism>
<gene>
    <name evidence="2" type="ORF">DI536_27135</name>
</gene>
<dbReference type="InterPro" id="IPR036866">
    <property type="entry name" value="RibonucZ/Hydroxyglut_hydro"/>
</dbReference>
<dbReference type="SMART" id="SM00849">
    <property type="entry name" value="Lactamase_B"/>
    <property type="match status" value="1"/>
</dbReference>
<evidence type="ECO:0000313" key="3">
    <source>
        <dbReference type="Proteomes" id="UP000249061"/>
    </source>
</evidence>
<dbReference type="GO" id="GO:0016787">
    <property type="term" value="F:hydrolase activity"/>
    <property type="evidence" value="ECO:0007669"/>
    <property type="project" value="UniProtKB-KW"/>
</dbReference>